<dbReference type="Gene3D" id="1.10.10.10">
    <property type="entry name" value="Winged helix-like DNA-binding domain superfamily/Winged helix DNA-binding domain"/>
    <property type="match status" value="1"/>
</dbReference>
<evidence type="ECO:0000256" key="2">
    <source>
        <dbReference type="ARBA" id="ARBA00023125"/>
    </source>
</evidence>
<dbReference type="SUPFAM" id="SSF55781">
    <property type="entry name" value="GAF domain-like"/>
    <property type="match status" value="1"/>
</dbReference>
<keyword evidence="2" id="KW-0238">DNA-binding</keyword>
<dbReference type="SMART" id="SM00346">
    <property type="entry name" value="HTH_ICLR"/>
    <property type="match status" value="1"/>
</dbReference>
<dbReference type="GO" id="GO:0003677">
    <property type="term" value="F:DNA binding"/>
    <property type="evidence" value="ECO:0007669"/>
    <property type="project" value="UniProtKB-KW"/>
</dbReference>
<name>A0A506UFN4_9HYPH</name>
<evidence type="ECO:0000313" key="7">
    <source>
        <dbReference type="Proteomes" id="UP000320314"/>
    </source>
</evidence>
<dbReference type="Pfam" id="PF01614">
    <property type="entry name" value="IclR_C"/>
    <property type="match status" value="1"/>
</dbReference>
<dbReference type="InterPro" id="IPR050707">
    <property type="entry name" value="HTH_MetabolicPath_Reg"/>
</dbReference>
<dbReference type="SUPFAM" id="SSF46785">
    <property type="entry name" value="Winged helix' DNA-binding domain"/>
    <property type="match status" value="1"/>
</dbReference>
<dbReference type="Gene3D" id="3.30.450.40">
    <property type="match status" value="1"/>
</dbReference>
<dbReference type="InterPro" id="IPR036390">
    <property type="entry name" value="WH_DNA-bd_sf"/>
</dbReference>
<reference evidence="6 7" key="1">
    <citation type="submission" date="2019-06" db="EMBL/GenBank/DDBJ databases">
        <authorList>
            <person name="Li M."/>
        </authorList>
    </citation>
    <scope>NUCLEOTIDE SEQUENCE [LARGE SCALE GENOMIC DNA]</scope>
    <source>
        <strain evidence="6 7">BGMRC6574</strain>
    </source>
</reference>
<evidence type="ECO:0000313" key="6">
    <source>
        <dbReference type="EMBL" id="TPW30657.1"/>
    </source>
</evidence>
<keyword evidence="7" id="KW-1185">Reference proteome</keyword>
<keyword evidence="1" id="KW-0805">Transcription regulation</keyword>
<dbReference type="InterPro" id="IPR014757">
    <property type="entry name" value="Tscrpt_reg_IclR_C"/>
</dbReference>
<dbReference type="RefSeq" id="WP_141165796.1">
    <property type="nucleotide sequence ID" value="NZ_VHLH01000005.1"/>
</dbReference>
<keyword evidence="3" id="KW-0804">Transcription</keyword>
<proteinExistence type="predicted"/>
<dbReference type="EMBL" id="VHLH01000005">
    <property type="protein sequence ID" value="TPW30657.1"/>
    <property type="molecule type" value="Genomic_DNA"/>
</dbReference>
<evidence type="ECO:0000259" key="5">
    <source>
        <dbReference type="PROSITE" id="PS51078"/>
    </source>
</evidence>
<dbReference type="PANTHER" id="PTHR30136:SF35">
    <property type="entry name" value="HTH-TYPE TRANSCRIPTIONAL REGULATOR RV1719"/>
    <property type="match status" value="1"/>
</dbReference>
<organism evidence="6 7">
    <name type="scientific">Pararhizobium mangrovi</name>
    <dbReference type="NCBI Taxonomy" id="2590452"/>
    <lineage>
        <taxon>Bacteria</taxon>
        <taxon>Pseudomonadati</taxon>
        <taxon>Pseudomonadota</taxon>
        <taxon>Alphaproteobacteria</taxon>
        <taxon>Hyphomicrobiales</taxon>
        <taxon>Rhizobiaceae</taxon>
        <taxon>Rhizobium/Agrobacterium group</taxon>
        <taxon>Pararhizobium</taxon>
    </lineage>
</organism>
<dbReference type="Proteomes" id="UP000320314">
    <property type="component" value="Unassembled WGS sequence"/>
</dbReference>
<feature type="domain" description="IclR-ED" evidence="5">
    <location>
        <begin position="75"/>
        <end position="257"/>
    </location>
</feature>
<dbReference type="PROSITE" id="PS51077">
    <property type="entry name" value="HTH_ICLR"/>
    <property type="match status" value="1"/>
</dbReference>
<dbReference type="PROSITE" id="PS51078">
    <property type="entry name" value="ICLR_ED"/>
    <property type="match status" value="1"/>
</dbReference>
<dbReference type="Pfam" id="PF09339">
    <property type="entry name" value="HTH_IclR"/>
    <property type="match status" value="1"/>
</dbReference>
<feature type="domain" description="HTH iclR-type" evidence="4">
    <location>
        <begin position="13"/>
        <end position="74"/>
    </location>
</feature>
<dbReference type="GO" id="GO:0045892">
    <property type="term" value="P:negative regulation of DNA-templated transcription"/>
    <property type="evidence" value="ECO:0007669"/>
    <property type="project" value="TreeGrafter"/>
</dbReference>
<evidence type="ECO:0000256" key="3">
    <source>
        <dbReference type="ARBA" id="ARBA00023163"/>
    </source>
</evidence>
<dbReference type="InterPro" id="IPR036388">
    <property type="entry name" value="WH-like_DNA-bd_sf"/>
</dbReference>
<accession>A0A506UFN4</accession>
<dbReference type="GO" id="GO:0003700">
    <property type="term" value="F:DNA-binding transcription factor activity"/>
    <property type="evidence" value="ECO:0007669"/>
    <property type="project" value="TreeGrafter"/>
</dbReference>
<evidence type="ECO:0000256" key="1">
    <source>
        <dbReference type="ARBA" id="ARBA00023015"/>
    </source>
</evidence>
<dbReference type="OrthoDB" id="9790046at2"/>
<dbReference type="InterPro" id="IPR029016">
    <property type="entry name" value="GAF-like_dom_sf"/>
</dbReference>
<dbReference type="PANTHER" id="PTHR30136">
    <property type="entry name" value="HELIX-TURN-HELIX TRANSCRIPTIONAL REGULATOR, ICLR FAMILY"/>
    <property type="match status" value="1"/>
</dbReference>
<evidence type="ECO:0000259" key="4">
    <source>
        <dbReference type="PROSITE" id="PS51077"/>
    </source>
</evidence>
<protein>
    <submittedName>
        <fullName evidence="6">IclR family transcriptional regulator</fullName>
    </submittedName>
</protein>
<gene>
    <name evidence="6" type="ORF">FJU11_04310</name>
</gene>
<dbReference type="InterPro" id="IPR005471">
    <property type="entry name" value="Tscrpt_reg_IclR_N"/>
</dbReference>
<sequence>MVRNASATTRSRTSGVDRTLQILDMLSARGTPSSAYDIAKTIGAPVSTIYALVDDLAARGMLSKPDDKRVWLGPRLMRYGLAYESGMDLLTEAKHEMNRLARRLGETIQVCYRDEGDMVVAAMADGDGHFRISSDVGARVPLNWTASGRLLLGHLPEDERLAIFRKIAQPSHTGLAETDPERLCEHAARDFRARLAVQLGASDFAVACIAAPIRDASGACVLTISIVLAEPKARANLDRYGRAVQEAASAVEQALGRSAA</sequence>
<comment type="caution">
    <text evidence="6">The sequence shown here is derived from an EMBL/GenBank/DDBJ whole genome shotgun (WGS) entry which is preliminary data.</text>
</comment>
<dbReference type="AlphaFoldDB" id="A0A506UFN4"/>